<keyword evidence="4" id="KW-0520">NAD</keyword>
<evidence type="ECO:0000256" key="1">
    <source>
        <dbReference type="ARBA" id="ARBA00005854"/>
    </source>
</evidence>
<sequence>MKFVRTDRELETPLIDRDLAGHGRLVLLPEGVGEDQLAAEVADADLLLMCYTPVTARVIAAATRLKAIVKYGVGIDAIDIPAAMARGVPVVNIPEYAEDTVAEGAIALMIALAKRLVPLDRQMQGAGWAWPTARWMGSDIAGKTVGIVGLGRIGRSFARMAGQGFRARVIAFNPGMDAAEMAAHGVEKIDDLHDLLGQSDFVSLHCTLNDTTRHIIGAAELAAMKPTAFLINSSRGALVDEAALVAALTGGRIAGAGLDVFSSEPLSLSGHLMSPLFGLPNVLMLPHLTFYTAEAMERLERETLERCDEALAGGPVLVKSRDPRLRAQTRGVRFA</sequence>
<dbReference type="InterPro" id="IPR050857">
    <property type="entry name" value="D-2-hydroxyacid_DH"/>
</dbReference>
<dbReference type="InterPro" id="IPR006139">
    <property type="entry name" value="D-isomer_2_OHA_DH_cat_dom"/>
</dbReference>
<evidence type="ECO:0000259" key="6">
    <source>
        <dbReference type="Pfam" id="PF00389"/>
    </source>
</evidence>
<dbReference type="RefSeq" id="WP_261493458.1">
    <property type="nucleotide sequence ID" value="NZ_JAOCQF010000001.1"/>
</dbReference>
<comment type="caution">
    <text evidence="8">The sequence shown here is derived from an EMBL/GenBank/DDBJ whole genome shotgun (WGS) entry which is preliminary data.</text>
</comment>
<reference evidence="9" key="1">
    <citation type="submission" date="2023-07" db="EMBL/GenBank/DDBJ databases">
        <title>Defluviimonas sediminis sp. nov., isolated from mangrove sediment.</title>
        <authorList>
            <person name="Liu L."/>
            <person name="Li J."/>
            <person name="Huang Y."/>
            <person name="Pan J."/>
            <person name="Li M."/>
        </authorList>
    </citation>
    <scope>NUCLEOTIDE SEQUENCE [LARGE SCALE GENOMIC DNA]</scope>
    <source>
        <strain evidence="9">FT324</strain>
    </source>
</reference>
<gene>
    <name evidence="8" type="ORF">N5I32_00625</name>
</gene>
<proteinExistence type="inferred from homology"/>
<dbReference type="PROSITE" id="PS00065">
    <property type="entry name" value="D_2_HYDROXYACID_DH_1"/>
    <property type="match status" value="1"/>
</dbReference>
<dbReference type="InterPro" id="IPR036291">
    <property type="entry name" value="NAD(P)-bd_dom_sf"/>
</dbReference>
<keyword evidence="3 5" id="KW-0560">Oxidoreductase</keyword>
<evidence type="ECO:0000259" key="7">
    <source>
        <dbReference type="Pfam" id="PF02826"/>
    </source>
</evidence>
<dbReference type="InterPro" id="IPR029752">
    <property type="entry name" value="D-isomer_DH_CS1"/>
</dbReference>
<evidence type="ECO:0000256" key="5">
    <source>
        <dbReference type="RuleBase" id="RU003719"/>
    </source>
</evidence>
<evidence type="ECO:0000256" key="4">
    <source>
        <dbReference type="ARBA" id="ARBA00023027"/>
    </source>
</evidence>
<dbReference type="InterPro" id="IPR029753">
    <property type="entry name" value="D-isomer_DH_CS"/>
</dbReference>
<dbReference type="PANTHER" id="PTHR42789">
    <property type="entry name" value="D-ISOMER SPECIFIC 2-HYDROXYACID DEHYDROGENASE FAMILY PROTEIN (AFU_ORTHOLOGUE AFUA_6G10090)"/>
    <property type="match status" value="1"/>
</dbReference>
<protein>
    <submittedName>
        <fullName evidence="8">C-terminal binding protein</fullName>
    </submittedName>
</protein>
<dbReference type="Gene3D" id="3.40.50.720">
    <property type="entry name" value="NAD(P)-binding Rossmann-like Domain"/>
    <property type="match status" value="2"/>
</dbReference>
<dbReference type="EMBL" id="JAOCQF010000001">
    <property type="protein sequence ID" value="MCT8328012.1"/>
    <property type="molecule type" value="Genomic_DNA"/>
</dbReference>
<feature type="domain" description="D-isomer specific 2-hydroxyacid dehydrogenase catalytic" evidence="6">
    <location>
        <begin position="31"/>
        <end position="316"/>
    </location>
</feature>
<dbReference type="Pfam" id="PF02826">
    <property type="entry name" value="2-Hacid_dh_C"/>
    <property type="match status" value="1"/>
</dbReference>
<dbReference type="SUPFAM" id="SSF52283">
    <property type="entry name" value="Formate/glycerate dehydrogenase catalytic domain-like"/>
    <property type="match status" value="1"/>
</dbReference>
<dbReference type="InterPro" id="IPR006140">
    <property type="entry name" value="D-isomer_DH_NAD-bd"/>
</dbReference>
<comment type="similarity">
    <text evidence="1 5">Belongs to the D-isomer specific 2-hydroxyacid dehydrogenase family.</text>
</comment>
<name>A0ABT2NGH6_9RHOB</name>
<evidence type="ECO:0000256" key="2">
    <source>
        <dbReference type="ARBA" id="ARBA00022605"/>
    </source>
</evidence>
<dbReference type="Proteomes" id="UP001205601">
    <property type="component" value="Unassembled WGS sequence"/>
</dbReference>
<dbReference type="PROSITE" id="PS00671">
    <property type="entry name" value="D_2_HYDROXYACID_DH_3"/>
    <property type="match status" value="1"/>
</dbReference>
<keyword evidence="2" id="KW-0028">Amino-acid biosynthesis</keyword>
<accession>A0ABT2NGH6</accession>
<dbReference type="CDD" id="cd05299">
    <property type="entry name" value="CtBP_dh"/>
    <property type="match status" value="1"/>
</dbReference>
<dbReference type="SUPFAM" id="SSF51735">
    <property type="entry name" value="NAD(P)-binding Rossmann-fold domains"/>
    <property type="match status" value="1"/>
</dbReference>
<evidence type="ECO:0000313" key="8">
    <source>
        <dbReference type="EMBL" id="MCT8328012.1"/>
    </source>
</evidence>
<dbReference type="InterPro" id="IPR043322">
    <property type="entry name" value="CtBP"/>
</dbReference>
<keyword evidence="9" id="KW-1185">Reference proteome</keyword>
<evidence type="ECO:0000256" key="3">
    <source>
        <dbReference type="ARBA" id="ARBA00023002"/>
    </source>
</evidence>
<organism evidence="8 9">
    <name type="scientific">Albidovulum sediminis</name>
    <dbReference type="NCBI Taxonomy" id="3066345"/>
    <lineage>
        <taxon>Bacteria</taxon>
        <taxon>Pseudomonadati</taxon>
        <taxon>Pseudomonadota</taxon>
        <taxon>Alphaproteobacteria</taxon>
        <taxon>Rhodobacterales</taxon>
        <taxon>Paracoccaceae</taxon>
        <taxon>Albidovulum</taxon>
    </lineage>
</organism>
<feature type="domain" description="D-isomer specific 2-hydroxyacid dehydrogenase NAD-binding" evidence="7">
    <location>
        <begin position="106"/>
        <end position="288"/>
    </location>
</feature>
<dbReference type="Pfam" id="PF00389">
    <property type="entry name" value="2-Hacid_dh"/>
    <property type="match status" value="1"/>
</dbReference>
<evidence type="ECO:0000313" key="9">
    <source>
        <dbReference type="Proteomes" id="UP001205601"/>
    </source>
</evidence>
<dbReference type="PANTHER" id="PTHR42789:SF1">
    <property type="entry name" value="D-ISOMER SPECIFIC 2-HYDROXYACID DEHYDROGENASE FAMILY PROTEIN (AFU_ORTHOLOGUE AFUA_6G10090)"/>
    <property type="match status" value="1"/>
</dbReference>